<dbReference type="SUPFAM" id="SSF102114">
    <property type="entry name" value="Radical SAM enzymes"/>
    <property type="match status" value="1"/>
</dbReference>
<dbReference type="Gene3D" id="3.80.30.20">
    <property type="entry name" value="tm_1862 like domain"/>
    <property type="match status" value="1"/>
</dbReference>
<dbReference type="EMBL" id="JAACXV010014034">
    <property type="protein sequence ID" value="KAF7270953.1"/>
    <property type="molecule type" value="Genomic_DNA"/>
</dbReference>
<dbReference type="Pfam" id="PF04055">
    <property type="entry name" value="Radical_SAM"/>
    <property type="match status" value="1"/>
</dbReference>
<dbReference type="PROSITE" id="PS51449">
    <property type="entry name" value="MTTASE_N"/>
    <property type="match status" value="1"/>
</dbReference>
<keyword evidence="5" id="KW-0479">Metal-binding</keyword>
<dbReference type="Proteomes" id="UP000625711">
    <property type="component" value="Unassembled WGS sequence"/>
</dbReference>
<evidence type="ECO:0000256" key="6">
    <source>
        <dbReference type="ARBA" id="ARBA00023004"/>
    </source>
</evidence>
<dbReference type="GO" id="GO:0080090">
    <property type="term" value="P:regulation of primary metabolic process"/>
    <property type="evidence" value="ECO:0007669"/>
    <property type="project" value="UniProtKB-ARBA"/>
</dbReference>
<dbReference type="InterPro" id="IPR007197">
    <property type="entry name" value="rSAM"/>
</dbReference>
<accession>A0A834I288</accession>
<evidence type="ECO:0000256" key="9">
    <source>
        <dbReference type="ARBA" id="ARBA00074452"/>
    </source>
</evidence>
<evidence type="ECO:0000256" key="7">
    <source>
        <dbReference type="ARBA" id="ARBA00023014"/>
    </source>
</evidence>
<feature type="domain" description="TRAM" evidence="10">
    <location>
        <begin position="492"/>
        <end position="567"/>
    </location>
</feature>
<reference evidence="13" key="1">
    <citation type="submission" date="2020-08" db="EMBL/GenBank/DDBJ databases">
        <title>Genome sequencing and assembly of the red palm weevil Rhynchophorus ferrugineus.</title>
        <authorList>
            <person name="Dias G.B."/>
            <person name="Bergman C.M."/>
            <person name="Manee M."/>
        </authorList>
    </citation>
    <scope>NUCLEOTIDE SEQUENCE</scope>
    <source>
        <strain evidence="13">AA-2017</strain>
        <tissue evidence="13">Whole larva</tissue>
    </source>
</reference>
<dbReference type="GO" id="GO:0051539">
    <property type="term" value="F:4 iron, 4 sulfur cluster binding"/>
    <property type="evidence" value="ECO:0007669"/>
    <property type="project" value="UniProtKB-KW"/>
</dbReference>
<dbReference type="SMART" id="SM00729">
    <property type="entry name" value="Elp3"/>
    <property type="match status" value="1"/>
</dbReference>
<dbReference type="SFLD" id="SFLDF00273">
    <property type="entry name" value="(dimethylallyl)adenosine_tRNA"/>
    <property type="match status" value="1"/>
</dbReference>
<dbReference type="SFLD" id="SFLDS00029">
    <property type="entry name" value="Radical_SAM"/>
    <property type="match status" value="1"/>
</dbReference>
<sequence>MNVSLKLSPSRVSLLKNYFKLNRLDCRFCGVDSATNNLKEKPVTPNTVFRKKLLNGPNLKDFFKAEHLRGQDHLPDDEVIPYLLEKTNGGNRKVYFDVYGCQMNVNDTEIVWAILEKNGYQRTESLVEADVILIVTCAIRDSAEEKIWGRLTYLNGIKKRRYNDRIPLKIGILGCMAERLKEKVLEKEQTVDVVAGPDAYRDLPRLLAITENNQKSVNVLLSLDETYADITPVRLNKDSISAYVSIMRGCDNMCTYCIVPFTRGRERSRPVSSILREIDHLSEMGVKEVTLLGQNVNSYQDKSEDVNVSNVTNLAKGFKTVYKPKMGGLRFADLLYKVSKINPEMRIRFTSPHPKDFPDEVVQIIKSTPNICKNLHMPAQSGNSAVLERMRRGYTREAYLDLINYIRKEIPDVALSSDFICGFCGETDDEFEDTITLMEEVQYNTAYLFPYSMREKTTAHRRFKDDIPNNIKQERLQKMIKTFRAGALKLNSSQIGKTHLVLIEGFSKRSTSQFQGRNDNNIKVILPANDTVPYRDGSGTRLMRPGDYIAVHVNTATSQVLKGIPLYLTTLQEFYQENPMEYRNYN</sequence>
<organism evidence="13 14">
    <name type="scientific">Rhynchophorus ferrugineus</name>
    <name type="common">Red palm weevil</name>
    <name type="synonym">Curculio ferrugineus</name>
    <dbReference type="NCBI Taxonomy" id="354439"/>
    <lineage>
        <taxon>Eukaryota</taxon>
        <taxon>Metazoa</taxon>
        <taxon>Ecdysozoa</taxon>
        <taxon>Arthropoda</taxon>
        <taxon>Hexapoda</taxon>
        <taxon>Insecta</taxon>
        <taxon>Pterygota</taxon>
        <taxon>Neoptera</taxon>
        <taxon>Endopterygota</taxon>
        <taxon>Coleoptera</taxon>
        <taxon>Polyphaga</taxon>
        <taxon>Cucujiformia</taxon>
        <taxon>Curculionidae</taxon>
        <taxon>Dryophthorinae</taxon>
        <taxon>Rhynchophorus</taxon>
    </lineage>
</organism>
<evidence type="ECO:0000313" key="13">
    <source>
        <dbReference type="EMBL" id="KAF7270953.1"/>
    </source>
</evidence>
<feature type="domain" description="Radical SAM core" evidence="12">
    <location>
        <begin position="236"/>
        <end position="489"/>
    </location>
</feature>
<evidence type="ECO:0000313" key="14">
    <source>
        <dbReference type="Proteomes" id="UP000625711"/>
    </source>
</evidence>
<dbReference type="InterPro" id="IPR038135">
    <property type="entry name" value="Methylthiotransferase_N_sf"/>
</dbReference>
<dbReference type="NCBIfam" id="TIGR00089">
    <property type="entry name" value="MiaB/RimO family radical SAM methylthiotransferase"/>
    <property type="match status" value="1"/>
</dbReference>
<name>A0A834I288_RHYFE</name>
<comment type="similarity">
    <text evidence="2">Belongs to the methylthiotransferase family. MiaB subfamily.</text>
</comment>
<proteinExistence type="inferred from homology"/>
<dbReference type="InterPro" id="IPR006463">
    <property type="entry name" value="MiaB_methiolase"/>
</dbReference>
<comment type="cofactor">
    <cofactor evidence="1">
        <name>[4Fe-4S] cluster</name>
        <dbReference type="ChEBI" id="CHEBI:49883"/>
    </cofactor>
</comment>
<comment type="caution">
    <text evidence="13">The sequence shown here is derived from an EMBL/GenBank/DDBJ whole genome shotgun (WGS) entry which is preliminary data.</text>
</comment>
<dbReference type="Pfam" id="PF00919">
    <property type="entry name" value="UPF0004"/>
    <property type="match status" value="1"/>
</dbReference>
<gene>
    <name evidence="13" type="ORF">GWI33_016111</name>
</gene>
<keyword evidence="6" id="KW-0408">Iron</keyword>
<evidence type="ECO:0000256" key="1">
    <source>
        <dbReference type="ARBA" id="ARBA00001966"/>
    </source>
</evidence>
<feature type="domain" description="MTTase N-terminal" evidence="11">
    <location>
        <begin position="92"/>
        <end position="212"/>
    </location>
</feature>
<dbReference type="InterPro" id="IPR006638">
    <property type="entry name" value="Elp3/MiaA/NifB-like_rSAM"/>
</dbReference>
<dbReference type="SFLD" id="SFLDF00413">
    <property type="entry name" value="CDK5RAP1"/>
    <property type="match status" value="1"/>
</dbReference>
<evidence type="ECO:0000256" key="3">
    <source>
        <dbReference type="ARBA" id="ARBA00022485"/>
    </source>
</evidence>
<dbReference type="SFLD" id="SFLDG01061">
    <property type="entry name" value="methylthiotransferase"/>
    <property type="match status" value="1"/>
</dbReference>
<dbReference type="PROSITE" id="PS01278">
    <property type="entry name" value="MTTASE_RADICAL"/>
    <property type="match status" value="1"/>
</dbReference>
<dbReference type="SFLD" id="SFLDG01082">
    <property type="entry name" value="B12-binding_domain_containing"/>
    <property type="match status" value="1"/>
</dbReference>
<evidence type="ECO:0000256" key="4">
    <source>
        <dbReference type="ARBA" id="ARBA00022691"/>
    </source>
</evidence>
<dbReference type="PROSITE" id="PS50926">
    <property type="entry name" value="TRAM"/>
    <property type="match status" value="1"/>
</dbReference>
<dbReference type="GO" id="GO:0005829">
    <property type="term" value="C:cytosol"/>
    <property type="evidence" value="ECO:0007669"/>
    <property type="project" value="TreeGrafter"/>
</dbReference>
<evidence type="ECO:0000256" key="5">
    <source>
        <dbReference type="ARBA" id="ARBA00022723"/>
    </source>
</evidence>
<comment type="function">
    <text evidence="8">Potential regulator of CDK5 activity.</text>
</comment>
<evidence type="ECO:0000259" key="12">
    <source>
        <dbReference type="PROSITE" id="PS51918"/>
    </source>
</evidence>
<evidence type="ECO:0000256" key="2">
    <source>
        <dbReference type="ARBA" id="ARBA00009815"/>
    </source>
</evidence>
<dbReference type="InterPro" id="IPR002792">
    <property type="entry name" value="TRAM_dom"/>
</dbReference>
<dbReference type="GO" id="GO:0046872">
    <property type="term" value="F:metal ion binding"/>
    <property type="evidence" value="ECO:0007669"/>
    <property type="project" value="UniProtKB-KW"/>
</dbReference>
<dbReference type="PROSITE" id="PS51918">
    <property type="entry name" value="RADICAL_SAM"/>
    <property type="match status" value="1"/>
</dbReference>
<keyword evidence="3" id="KW-0004">4Fe-4S</keyword>
<keyword evidence="7" id="KW-0411">Iron-sulfur</keyword>
<dbReference type="Gene3D" id="3.40.50.12160">
    <property type="entry name" value="Methylthiotransferase, N-terminal domain"/>
    <property type="match status" value="1"/>
</dbReference>
<dbReference type="InterPro" id="IPR023404">
    <property type="entry name" value="rSAM_horseshoe"/>
</dbReference>
<dbReference type="PANTHER" id="PTHR43020:SF2">
    <property type="entry name" value="MITOCHONDRIAL TRNA METHYLTHIOTRANSFERASE CDK5RAP1"/>
    <property type="match status" value="1"/>
</dbReference>
<dbReference type="GO" id="GO:0005739">
    <property type="term" value="C:mitochondrion"/>
    <property type="evidence" value="ECO:0007669"/>
    <property type="project" value="TreeGrafter"/>
</dbReference>
<dbReference type="FunFam" id="3.40.50.12160:FF:000003">
    <property type="entry name" value="CDK5 regulatory subunit-associated protein 1"/>
    <property type="match status" value="1"/>
</dbReference>
<evidence type="ECO:0000259" key="11">
    <source>
        <dbReference type="PROSITE" id="PS51449"/>
    </source>
</evidence>
<dbReference type="PANTHER" id="PTHR43020">
    <property type="entry name" value="CDK5 REGULATORY SUBUNIT-ASSOCIATED PROTEIN 1"/>
    <property type="match status" value="1"/>
</dbReference>
<dbReference type="Pfam" id="PF01938">
    <property type="entry name" value="TRAM"/>
    <property type="match status" value="1"/>
</dbReference>
<dbReference type="InterPro" id="IPR013848">
    <property type="entry name" value="Methylthiotransferase_N"/>
</dbReference>
<dbReference type="FunFam" id="3.80.30.20:FF:000003">
    <property type="entry name" value="CDK5 regulatory subunit-associated protein 1"/>
    <property type="match status" value="1"/>
</dbReference>
<protein>
    <recommendedName>
        <fullName evidence="9">CDK5RAP1-like protein</fullName>
    </recommendedName>
</protein>
<dbReference type="AlphaFoldDB" id="A0A834I288"/>
<evidence type="ECO:0000259" key="10">
    <source>
        <dbReference type="PROSITE" id="PS50926"/>
    </source>
</evidence>
<evidence type="ECO:0000256" key="8">
    <source>
        <dbReference type="ARBA" id="ARBA00053923"/>
    </source>
</evidence>
<dbReference type="NCBIfam" id="TIGR01574">
    <property type="entry name" value="miaB-methiolase"/>
    <property type="match status" value="1"/>
</dbReference>
<dbReference type="GO" id="GO:0060255">
    <property type="term" value="P:regulation of macromolecule metabolic process"/>
    <property type="evidence" value="ECO:0007669"/>
    <property type="project" value="UniProtKB-ARBA"/>
</dbReference>
<dbReference type="InterPro" id="IPR020612">
    <property type="entry name" value="Methylthiotransferase_CS"/>
</dbReference>
<dbReference type="InterPro" id="IPR005839">
    <property type="entry name" value="Methylthiotransferase"/>
</dbReference>
<dbReference type="OrthoDB" id="190098at2759"/>
<keyword evidence="4" id="KW-0949">S-adenosyl-L-methionine</keyword>
<dbReference type="InterPro" id="IPR058240">
    <property type="entry name" value="rSAM_sf"/>
</dbReference>
<dbReference type="GO" id="GO:0035597">
    <property type="term" value="F:tRNA-2-methylthio-N(6)-dimethylallyladenosine(37) synthase activity"/>
    <property type="evidence" value="ECO:0007669"/>
    <property type="project" value="TreeGrafter"/>
</dbReference>
<keyword evidence="14" id="KW-1185">Reference proteome</keyword>